<dbReference type="GO" id="GO:0004860">
    <property type="term" value="F:protein kinase inhibitor activity"/>
    <property type="evidence" value="ECO:0007669"/>
    <property type="project" value="EnsemblFungi"/>
</dbReference>
<feature type="coiled-coil region" evidence="1">
    <location>
        <begin position="141"/>
        <end position="197"/>
    </location>
</feature>
<dbReference type="InterPro" id="IPR032378">
    <property type="entry name" value="ZC3H15/TMA46_C"/>
</dbReference>
<dbReference type="Gene3D" id="6.20.400.10">
    <property type="match status" value="1"/>
</dbReference>
<evidence type="ECO:0000259" key="3">
    <source>
        <dbReference type="PROSITE" id="PS50908"/>
    </source>
</evidence>
<evidence type="ECO:0000313" key="4">
    <source>
        <dbReference type="EMBL" id="OVF07384.1"/>
    </source>
</evidence>
<dbReference type="SMART" id="SM00591">
    <property type="entry name" value="RWD"/>
    <property type="match status" value="1"/>
</dbReference>
<dbReference type="GO" id="GO:0002181">
    <property type="term" value="P:cytoplasmic translation"/>
    <property type="evidence" value="ECO:0007669"/>
    <property type="project" value="EnsemblFungi"/>
</dbReference>
<dbReference type="Pfam" id="PF05773">
    <property type="entry name" value="RWD"/>
    <property type="match status" value="1"/>
</dbReference>
<dbReference type="PROSITE" id="PS50908">
    <property type="entry name" value="RWD"/>
    <property type="match status" value="1"/>
</dbReference>
<dbReference type="InterPro" id="IPR040213">
    <property type="entry name" value="GIR2-like"/>
</dbReference>
<proteinExistence type="predicted"/>
<dbReference type="SUPFAM" id="SSF54495">
    <property type="entry name" value="UBC-like"/>
    <property type="match status" value="1"/>
</dbReference>
<evidence type="ECO:0000313" key="5">
    <source>
        <dbReference type="Proteomes" id="UP000195602"/>
    </source>
</evidence>
<dbReference type="KEGG" id="clus:A9F13_13g00847"/>
<dbReference type="InterPro" id="IPR016135">
    <property type="entry name" value="UBQ-conjugating_enzyme/RWD"/>
</dbReference>
<dbReference type="EMBL" id="LYUB02000013">
    <property type="protein sequence ID" value="OVF07384.1"/>
    <property type="molecule type" value="Genomic_DNA"/>
</dbReference>
<gene>
    <name evidence="4" type="ORF">A9F13_13g00847</name>
</gene>
<dbReference type="OMA" id="QWDEHKK"/>
<dbReference type="Proteomes" id="UP000195602">
    <property type="component" value="Unassembled WGS sequence"/>
</dbReference>
<dbReference type="GO" id="GO:0031333">
    <property type="term" value="P:negative regulation of protein-containing complex assembly"/>
    <property type="evidence" value="ECO:0007669"/>
    <property type="project" value="EnsemblFungi"/>
</dbReference>
<dbReference type="PANTHER" id="PTHR12292">
    <property type="entry name" value="RWD DOMAIN-CONTAINING PROTEIN"/>
    <property type="match status" value="1"/>
</dbReference>
<feature type="compositionally biased region" description="Acidic residues" evidence="2">
    <location>
        <begin position="71"/>
        <end position="85"/>
    </location>
</feature>
<keyword evidence="1" id="KW-0175">Coiled coil</keyword>
<comment type="caution">
    <text evidence="4">The sequence shown here is derived from an EMBL/GenBank/DDBJ whole genome shotgun (WGS) entry which is preliminary data.</text>
</comment>
<dbReference type="Pfam" id="PF16543">
    <property type="entry name" value="DFRP_C"/>
    <property type="match status" value="1"/>
</dbReference>
<accession>A0AA91T0R0</accession>
<dbReference type="AlphaFoldDB" id="A0AA91T0R0"/>
<feature type="region of interest" description="Disordered" evidence="2">
    <location>
        <begin position="66"/>
        <end position="86"/>
    </location>
</feature>
<dbReference type="GO" id="GO:0034198">
    <property type="term" value="P:cellular response to amino acid starvation"/>
    <property type="evidence" value="ECO:0007669"/>
    <property type="project" value="EnsemblFungi"/>
</dbReference>
<evidence type="ECO:0000256" key="2">
    <source>
        <dbReference type="SAM" id="MobiDB-lite"/>
    </source>
</evidence>
<name>A0AA91T0R0_CLALS</name>
<sequence>MDPLEEQKQEIEVLQSIYPDELELVSPTQFSINVALETVSDTKHTLVLGVEYPPKYPEEAPRLNIKAFSEAPEEEENDSDSDDDTEKFVSLAETIELEKTDLAQLLAKLQEEAELNLGMPSVFALVALLKDEAEILFQQKVDSAQQEYDEKLLAQEREEQKKFHGTKVTKESYAEWRKKFREEMQFELKDKKRYEEMHNGKMTGREIFEKGLAGTEDDLAELADAVAKTEL</sequence>
<dbReference type="Gene3D" id="3.10.110.10">
    <property type="entry name" value="Ubiquitin Conjugating Enzyme"/>
    <property type="match status" value="1"/>
</dbReference>
<dbReference type="GO" id="GO:1903833">
    <property type="term" value="P:positive regulation of cellular response to amino acid starvation"/>
    <property type="evidence" value="ECO:0007669"/>
    <property type="project" value="EnsemblFungi"/>
</dbReference>
<organism evidence="4 5">
    <name type="scientific">Clavispora lusitaniae</name>
    <name type="common">Candida lusitaniae</name>
    <dbReference type="NCBI Taxonomy" id="36911"/>
    <lineage>
        <taxon>Eukaryota</taxon>
        <taxon>Fungi</taxon>
        <taxon>Dikarya</taxon>
        <taxon>Ascomycota</taxon>
        <taxon>Saccharomycotina</taxon>
        <taxon>Pichiomycetes</taxon>
        <taxon>Metschnikowiaceae</taxon>
        <taxon>Clavispora</taxon>
    </lineage>
</organism>
<dbReference type="InterPro" id="IPR006575">
    <property type="entry name" value="RWD_dom"/>
</dbReference>
<evidence type="ECO:0000256" key="1">
    <source>
        <dbReference type="SAM" id="Coils"/>
    </source>
</evidence>
<feature type="domain" description="RWD" evidence="3">
    <location>
        <begin position="9"/>
        <end position="136"/>
    </location>
</feature>
<reference evidence="4 5" key="1">
    <citation type="submission" date="2017-04" db="EMBL/GenBank/DDBJ databases">
        <title>Draft genome of the yeast Clavispora lusitaniae type strain CBS 6936.</title>
        <authorList>
            <person name="Durrens P."/>
            <person name="Klopp C."/>
            <person name="Biteau N."/>
            <person name="Fitton-Ouhabi V."/>
            <person name="Dementhon K."/>
            <person name="Accoceberry I."/>
            <person name="Sherman D.J."/>
            <person name="Noel T."/>
        </authorList>
    </citation>
    <scope>NUCLEOTIDE SEQUENCE [LARGE SCALE GENOMIC DNA]</scope>
    <source>
        <strain evidence="4 5">CBS 6936</strain>
    </source>
</reference>
<protein>
    <recommendedName>
        <fullName evidence="3">RWD domain-containing protein</fullName>
    </recommendedName>
</protein>